<keyword evidence="10" id="KW-1185">Reference proteome</keyword>
<keyword evidence="7" id="KW-1133">Transmembrane helix</keyword>
<dbReference type="PRINTS" id="PR00723">
    <property type="entry name" value="SUBTILISIN"/>
</dbReference>
<dbReference type="PROSITE" id="PS51257">
    <property type="entry name" value="PROKAR_LIPOPROTEIN"/>
    <property type="match status" value="1"/>
</dbReference>
<dbReference type="EMBL" id="FOGO01000013">
    <property type="protein sequence ID" value="SES25526.1"/>
    <property type="molecule type" value="Genomic_DNA"/>
</dbReference>
<keyword evidence="7" id="KW-0812">Transmembrane</keyword>
<dbReference type="InterPro" id="IPR015500">
    <property type="entry name" value="Peptidase_S8_subtilisin-rel"/>
</dbReference>
<keyword evidence="3 5" id="KW-0378">Hydrolase</keyword>
<evidence type="ECO:0000313" key="10">
    <source>
        <dbReference type="Proteomes" id="UP000182841"/>
    </source>
</evidence>
<dbReference type="InterPro" id="IPR000209">
    <property type="entry name" value="Peptidase_S8/S53_dom"/>
</dbReference>
<feature type="domain" description="Peptidase S8/S53" evidence="8">
    <location>
        <begin position="61"/>
        <end position="311"/>
    </location>
</feature>
<feature type="active site" description="Charge relay system" evidence="5">
    <location>
        <position position="264"/>
    </location>
</feature>
<dbReference type="InterPro" id="IPR036852">
    <property type="entry name" value="Peptidase_S8/S53_dom_sf"/>
</dbReference>
<gene>
    <name evidence="9" type="ORF">SAMN05421870_113176</name>
</gene>
<dbReference type="GO" id="GO:0006508">
    <property type="term" value="P:proteolysis"/>
    <property type="evidence" value="ECO:0007669"/>
    <property type="project" value="UniProtKB-KW"/>
</dbReference>
<dbReference type="InterPro" id="IPR050131">
    <property type="entry name" value="Peptidase_S8_subtilisin-like"/>
</dbReference>
<proteinExistence type="inferred from homology"/>
<name>A0A1H9VUT6_9ACTN</name>
<evidence type="ECO:0000313" key="9">
    <source>
        <dbReference type="EMBL" id="SES25526.1"/>
    </source>
</evidence>
<reference evidence="10" key="1">
    <citation type="submission" date="2016-10" db="EMBL/GenBank/DDBJ databases">
        <authorList>
            <person name="Varghese N."/>
            <person name="Submissions S."/>
        </authorList>
    </citation>
    <scope>NUCLEOTIDE SEQUENCE [LARGE SCALE GENOMIC DNA]</scope>
    <source>
        <strain evidence="10">CGMCC 4.6825</strain>
    </source>
</reference>
<keyword evidence="2 5" id="KW-0645">Protease</keyword>
<keyword evidence="7" id="KW-0472">Membrane</keyword>
<evidence type="ECO:0000256" key="1">
    <source>
        <dbReference type="ARBA" id="ARBA00011073"/>
    </source>
</evidence>
<organism evidence="9 10">
    <name type="scientific">Streptomyces qinglanensis</name>
    <dbReference type="NCBI Taxonomy" id="943816"/>
    <lineage>
        <taxon>Bacteria</taxon>
        <taxon>Bacillati</taxon>
        <taxon>Actinomycetota</taxon>
        <taxon>Actinomycetes</taxon>
        <taxon>Kitasatosporales</taxon>
        <taxon>Streptomycetaceae</taxon>
        <taxon>Streptomyces</taxon>
    </lineage>
</organism>
<sequence length="411" mass="42991">MAAETRERRKGRRLLAGITAVGVWTACLVGLAPTAGAEDIQAQEWHLKAMQAEKIWKVSTGEGIKVAVIDTGVDPTTESLQGRVLPGRDVSGAPGDETRDDVGHGTTMAELIAGSGKGGTLKGLAPGAKIIPIRTNLNGMKGADKKREHLGEAIRAAADSDARIINMSLGGTVPHPALKDAVEYATKKGKLLFAGTGNDAKKGNHENYPAEYRDVVAVASTNKAGKVAEYSNYGGHTILAGASEGLPAWCDGKKQRYCPGGGTSSATAVVSASAALIWSHHPGWTSNQVLRVMIKTAGLKGDEPSKYLGFGEVRPRMNLLEGKGDPGAPDISPLTWERTLHTKPKESGQDSDAKGSGKEDSDKGAAPDKVEVADSEREESGNAQLWWAVGAGAAVLVIGWGAVAIRRARRG</sequence>
<evidence type="ECO:0000256" key="4">
    <source>
        <dbReference type="ARBA" id="ARBA00022825"/>
    </source>
</evidence>
<protein>
    <submittedName>
        <fullName evidence="9">Type VII secretion-associated serine protease mycosin</fullName>
    </submittedName>
</protein>
<dbReference type="PROSITE" id="PS51892">
    <property type="entry name" value="SUBTILASE"/>
    <property type="match status" value="1"/>
</dbReference>
<dbReference type="PANTHER" id="PTHR43806">
    <property type="entry name" value="PEPTIDASE S8"/>
    <property type="match status" value="1"/>
</dbReference>
<evidence type="ECO:0000256" key="5">
    <source>
        <dbReference type="PROSITE-ProRule" id="PRU01240"/>
    </source>
</evidence>
<evidence type="ECO:0000256" key="6">
    <source>
        <dbReference type="SAM" id="MobiDB-lite"/>
    </source>
</evidence>
<feature type="active site" description="Charge relay system" evidence="5">
    <location>
        <position position="104"/>
    </location>
</feature>
<feature type="region of interest" description="Disordered" evidence="6">
    <location>
        <begin position="319"/>
        <end position="377"/>
    </location>
</feature>
<evidence type="ECO:0000256" key="3">
    <source>
        <dbReference type="ARBA" id="ARBA00022801"/>
    </source>
</evidence>
<dbReference type="Proteomes" id="UP000182841">
    <property type="component" value="Unassembled WGS sequence"/>
</dbReference>
<evidence type="ECO:0000256" key="2">
    <source>
        <dbReference type="ARBA" id="ARBA00022670"/>
    </source>
</evidence>
<feature type="transmembrane region" description="Helical" evidence="7">
    <location>
        <begin position="385"/>
        <end position="405"/>
    </location>
</feature>
<feature type="active site" description="Charge relay system" evidence="5">
    <location>
        <position position="70"/>
    </location>
</feature>
<dbReference type="Gene3D" id="3.40.50.200">
    <property type="entry name" value="Peptidase S8/S53 domain"/>
    <property type="match status" value="1"/>
</dbReference>
<evidence type="ECO:0000259" key="8">
    <source>
        <dbReference type="Pfam" id="PF00082"/>
    </source>
</evidence>
<keyword evidence="4 5" id="KW-0720">Serine protease</keyword>
<dbReference type="Pfam" id="PF00082">
    <property type="entry name" value="Peptidase_S8"/>
    <property type="match status" value="1"/>
</dbReference>
<dbReference type="SUPFAM" id="SSF52743">
    <property type="entry name" value="Subtilisin-like"/>
    <property type="match status" value="1"/>
</dbReference>
<dbReference type="GO" id="GO:0004252">
    <property type="term" value="F:serine-type endopeptidase activity"/>
    <property type="evidence" value="ECO:0007669"/>
    <property type="project" value="UniProtKB-UniRule"/>
</dbReference>
<evidence type="ECO:0000256" key="7">
    <source>
        <dbReference type="SAM" id="Phobius"/>
    </source>
</evidence>
<accession>A0A1H9VUT6</accession>
<dbReference type="AlphaFoldDB" id="A0A1H9VUT6"/>
<feature type="compositionally biased region" description="Basic and acidic residues" evidence="6">
    <location>
        <begin position="338"/>
        <end position="377"/>
    </location>
</feature>
<dbReference type="PANTHER" id="PTHR43806:SF11">
    <property type="entry name" value="CEREVISIN-RELATED"/>
    <property type="match status" value="1"/>
</dbReference>
<comment type="similarity">
    <text evidence="1 5">Belongs to the peptidase S8 family.</text>
</comment>